<comment type="caution">
    <text evidence="1">The sequence shown here is derived from an EMBL/GenBank/DDBJ whole genome shotgun (WGS) entry which is preliminary data.</text>
</comment>
<keyword evidence="2" id="KW-1185">Reference proteome</keyword>
<gene>
    <name evidence="1" type="ORF">Xvie_03893</name>
</gene>
<name>A0A1Y2S6L4_9GAMM</name>
<evidence type="ECO:0000313" key="1">
    <source>
        <dbReference type="EMBL" id="OTA14235.1"/>
    </source>
</evidence>
<reference evidence="1 2" key="1">
    <citation type="submission" date="2016-10" db="EMBL/GenBank/DDBJ databases">
        <title>Systematic genetic and metabolomic analysis of Xenorhabdus and Photorhabdus spp., highlights the requirements for a dual symbiotic and pathogenic life style.</title>
        <authorList>
            <person name="Tobias N.J."/>
            <person name="Wolff H."/>
            <person name="Djahanschiri B."/>
            <person name="Pidot S.J."/>
            <person name="Stinear T.P."/>
            <person name="Ebersberger I."/>
            <person name="Bode H.B."/>
        </authorList>
    </citation>
    <scope>NUCLEOTIDE SEQUENCE [LARGE SCALE GENOMIC DNA]</scope>
    <source>
        <strain evidence="1 2">DSM 22392</strain>
    </source>
</reference>
<dbReference type="RefSeq" id="WP_086110737.1">
    <property type="nucleotide sequence ID" value="NZ_CAWNGD010000086.1"/>
</dbReference>
<dbReference type="STRING" id="351656.Xvie_03893"/>
<dbReference type="InterPro" id="IPR016181">
    <property type="entry name" value="Acyl_CoA_acyltransferase"/>
</dbReference>
<dbReference type="OrthoDB" id="8181984at2"/>
<dbReference type="Pfam" id="PF04339">
    <property type="entry name" value="FemAB_like"/>
    <property type="match status" value="1"/>
</dbReference>
<accession>A0A1Y2S6L4</accession>
<dbReference type="InterPro" id="IPR007434">
    <property type="entry name" value="FemAB-like"/>
</dbReference>
<organism evidence="1 2">
    <name type="scientific">Xenorhabdus vietnamensis</name>
    <dbReference type="NCBI Taxonomy" id="351656"/>
    <lineage>
        <taxon>Bacteria</taxon>
        <taxon>Pseudomonadati</taxon>
        <taxon>Pseudomonadota</taxon>
        <taxon>Gammaproteobacteria</taxon>
        <taxon>Enterobacterales</taxon>
        <taxon>Morganellaceae</taxon>
        <taxon>Xenorhabdus</taxon>
    </lineage>
</organism>
<evidence type="ECO:0000313" key="2">
    <source>
        <dbReference type="Proteomes" id="UP000194350"/>
    </source>
</evidence>
<dbReference type="Proteomes" id="UP000194350">
    <property type="component" value="Unassembled WGS sequence"/>
</dbReference>
<proteinExistence type="predicted"/>
<dbReference type="SUPFAM" id="SSF55729">
    <property type="entry name" value="Acyl-CoA N-acyltransferases (Nat)"/>
    <property type="match status" value="1"/>
</dbReference>
<dbReference type="EMBL" id="MUBJ01000041">
    <property type="protein sequence ID" value="OTA14235.1"/>
    <property type="molecule type" value="Genomic_DNA"/>
</dbReference>
<protein>
    <submittedName>
        <fullName evidence="1">Uncharacterized protein</fullName>
    </submittedName>
</protein>
<sequence length="381" mass="42995">MLINVGQSAFSPLVSNIEHIDRHEWDALVSDNDFFHSHGWLGGLDYALGKGDVFTLYGNAGLLGGCALWDGEDQSGLFYLPDYFPGLDGPWQQPFLWGGARRSTHNEIPCVQGSRRGETLSTMAEMLAQLAGNRGYYATIMPFMPLHQALEVARYYPHARVLMHSGEATLSVPAGGLDSQLQQLCSHHRVRTNAELAAFTRLGNRVEWCRLDDYLLEAAAELIANNRGKYGSHQGIDWMQRIFDGQKKSSVINAAVAAVAKRGEQILGVTIFYRFGETLHARYYGSNYQIDDNDFRYFVLTYYYSLDYAAKNGIRECRLSISALRAKTRRGAKIEPLAALLLFENAIPLSISECKDYNRLFYQHYQQQFGTHLTHDWALLD</sequence>
<dbReference type="AlphaFoldDB" id="A0A1Y2S6L4"/>